<evidence type="ECO:0000313" key="2">
    <source>
        <dbReference type="Proteomes" id="UP001054252"/>
    </source>
</evidence>
<keyword evidence="2" id="KW-1185">Reference proteome</keyword>
<dbReference type="AlphaFoldDB" id="A0AAV5K5Z7"/>
<dbReference type="EMBL" id="BPVZ01000054">
    <property type="protein sequence ID" value="GKV19985.1"/>
    <property type="molecule type" value="Genomic_DNA"/>
</dbReference>
<evidence type="ECO:0000313" key="1">
    <source>
        <dbReference type="EMBL" id="GKV19985.1"/>
    </source>
</evidence>
<organism evidence="1 2">
    <name type="scientific">Rubroshorea leprosula</name>
    <dbReference type="NCBI Taxonomy" id="152421"/>
    <lineage>
        <taxon>Eukaryota</taxon>
        <taxon>Viridiplantae</taxon>
        <taxon>Streptophyta</taxon>
        <taxon>Embryophyta</taxon>
        <taxon>Tracheophyta</taxon>
        <taxon>Spermatophyta</taxon>
        <taxon>Magnoliopsida</taxon>
        <taxon>eudicotyledons</taxon>
        <taxon>Gunneridae</taxon>
        <taxon>Pentapetalae</taxon>
        <taxon>rosids</taxon>
        <taxon>malvids</taxon>
        <taxon>Malvales</taxon>
        <taxon>Dipterocarpaceae</taxon>
        <taxon>Rubroshorea</taxon>
    </lineage>
</organism>
<name>A0AAV5K5Z7_9ROSI</name>
<comment type="caution">
    <text evidence="1">The sequence shown here is derived from an EMBL/GenBank/DDBJ whole genome shotgun (WGS) entry which is preliminary data.</text>
</comment>
<gene>
    <name evidence="1" type="ORF">SLEP1_g30171</name>
</gene>
<protein>
    <submittedName>
        <fullName evidence="1">Uncharacterized protein</fullName>
    </submittedName>
</protein>
<accession>A0AAV5K5Z7</accession>
<proteinExistence type="predicted"/>
<reference evidence="1 2" key="1">
    <citation type="journal article" date="2021" name="Commun. Biol.">
        <title>The genome of Shorea leprosula (Dipterocarpaceae) highlights the ecological relevance of drought in aseasonal tropical rainforests.</title>
        <authorList>
            <person name="Ng K.K.S."/>
            <person name="Kobayashi M.J."/>
            <person name="Fawcett J.A."/>
            <person name="Hatakeyama M."/>
            <person name="Paape T."/>
            <person name="Ng C.H."/>
            <person name="Ang C.C."/>
            <person name="Tnah L.H."/>
            <person name="Lee C.T."/>
            <person name="Nishiyama T."/>
            <person name="Sese J."/>
            <person name="O'Brien M.J."/>
            <person name="Copetti D."/>
            <person name="Mohd Noor M.I."/>
            <person name="Ong R.C."/>
            <person name="Putra M."/>
            <person name="Sireger I.Z."/>
            <person name="Indrioko S."/>
            <person name="Kosugi Y."/>
            <person name="Izuno A."/>
            <person name="Isagi Y."/>
            <person name="Lee S.L."/>
            <person name="Shimizu K.K."/>
        </authorList>
    </citation>
    <scope>NUCLEOTIDE SEQUENCE [LARGE SCALE GENOMIC DNA]</scope>
    <source>
        <strain evidence="1">214</strain>
    </source>
</reference>
<sequence length="58" mass="6716">MSVSNALWVFALLKLKQNKERSVKITSSVFVCAFFIQHEVIIKKRLSVKSTFLRTNDD</sequence>
<dbReference type="Proteomes" id="UP001054252">
    <property type="component" value="Unassembled WGS sequence"/>
</dbReference>